<dbReference type="RefSeq" id="WP_183462924.1">
    <property type="nucleotide sequence ID" value="NZ_CP050296.1"/>
</dbReference>
<evidence type="ECO:0000313" key="2">
    <source>
        <dbReference type="EMBL" id="QND56607.1"/>
    </source>
</evidence>
<sequence length="194" mass="21970">MFHFRFRNLDIIKSLLKPYSSKTAVRSDSKSEHAEYTNVPEFDETVEPQLAIPLSDQATGPLSAPDNKNEASEAASFRNLEVPEAHRIFDDQFTVPPLDLISGPLPAPDRREKSDTYSGVVVQLNEKWRVIVCEDRIQWILQFRKGSFHGRPAWRGTSYCRAKAGLYRAIREKVGDISPGVEAQLAQLPDWVES</sequence>
<accession>A0A7G6SQ25</accession>
<organism evidence="2 3">
    <name type="scientific">Mesorhizobium huakuii</name>
    <dbReference type="NCBI Taxonomy" id="28104"/>
    <lineage>
        <taxon>Bacteria</taxon>
        <taxon>Pseudomonadati</taxon>
        <taxon>Pseudomonadota</taxon>
        <taxon>Alphaproteobacteria</taxon>
        <taxon>Hyphomicrobiales</taxon>
        <taxon>Phyllobacteriaceae</taxon>
        <taxon>Mesorhizobium</taxon>
    </lineage>
</organism>
<name>A0A7G6SQ25_9HYPH</name>
<feature type="compositionally biased region" description="Basic and acidic residues" evidence="1">
    <location>
        <begin position="25"/>
        <end position="35"/>
    </location>
</feature>
<dbReference type="AlphaFoldDB" id="A0A7G6SQ25"/>
<evidence type="ECO:0000313" key="3">
    <source>
        <dbReference type="Proteomes" id="UP000515465"/>
    </source>
</evidence>
<feature type="region of interest" description="Disordered" evidence="1">
    <location>
        <begin position="23"/>
        <end position="42"/>
    </location>
</feature>
<evidence type="ECO:0000256" key="1">
    <source>
        <dbReference type="SAM" id="MobiDB-lite"/>
    </source>
</evidence>
<protein>
    <submittedName>
        <fullName evidence="2">Uncharacterized protein</fullName>
    </submittedName>
</protein>
<reference evidence="3" key="1">
    <citation type="journal article" date="2020" name="Mol. Plant Microbe">
        <title>Rhizobial microsymbionts of the narrowly endemic Oxytropis species growing in Kamchatka are characterized by significant genetic diversity and possess a set of genes that are associated with T3SS and T6SS secretion systems and can affect the development of symbiosis.</title>
        <authorList>
            <person name="Safronova V."/>
            <person name="Guro P."/>
            <person name="Sazanova A."/>
            <person name="Kuznetsova I."/>
            <person name="Belimov A."/>
            <person name="Yakubov V."/>
            <person name="Chirak E."/>
            <person name="Afonin A."/>
            <person name="Gogolev Y."/>
            <person name="Andronov E."/>
            <person name="Tikhonovich I."/>
        </authorList>
    </citation>
    <scope>NUCLEOTIDE SEQUENCE [LARGE SCALE GENOMIC DNA]</scope>
    <source>
        <strain evidence="3">583</strain>
    </source>
</reference>
<proteinExistence type="predicted"/>
<dbReference type="Proteomes" id="UP000515465">
    <property type="component" value="Chromosome"/>
</dbReference>
<gene>
    <name evidence="2" type="ORF">HB778_08275</name>
</gene>
<dbReference type="EMBL" id="CP050296">
    <property type="protein sequence ID" value="QND56607.1"/>
    <property type="molecule type" value="Genomic_DNA"/>
</dbReference>